<feature type="region of interest" description="Disordered" evidence="1">
    <location>
        <begin position="68"/>
        <end position="89"/>
    </location>
</feature>
<organism evidence="2 3">
    <name type="scientific">Litorisediminicola beolgyonensis</name>
    <dbReference type="NCBI Taxonomy" id="1173614"/>
    <lineage>
        <taxon>Bacteria</taxon>
        <taxon>Pseudomonadati</taxon>
        <taxon>Pseudomonadota</taxon>
        <taxon>Alphaproteobacteria</taxon>
        <taxon>Rhodobacterales</taxon>
        <taxon>Paracoccaceae</taxon>
        <taxon>Litorisediminicola</taxon>
    </lineage>
</organism>
<comment type="caution">
    <text evidence="2">The sequence shown here is derived from an EMBL/GenBank/DDBJ whole genome shotgun (WGS) entry which is preliminary data.</text>
</comment>
<name>A0ABW3ZH25_9RHOB</name>
<proteinExistence type="predicted"/>
<gene>
    <name evidence="2" type="ORF">ACFQ4E_07865</name>
</gene>
<dbReference type="RefSeq" id="WP_386802390.1">
    <property type="nucleotide sequence ID" value="NZ_JBHTMU010000010.1"/>
</dbReference>
<dbReference type="EMBL" id="JBHTMU010000010">
    <property type="protein sequence ID" value="MFD1342330.1"/>
    <property type="molecule type" value="Genomic_DNA"/>
</dbReference>
<reference evidence="3" key="1">
    <citation type="journal article" date="2019" name="Int. J. Syst. Evol. Microbiol.">
        <title>The Global Catalogue of Microorganisms (GCM) 10K type strain sequencing project: providing services to taxonomists for standard genome sequencing and annotation.</title>
        <authorList>
            <consortium name="The Broad Institute Genomics Platform"/>
            <consortium name="The Broad Institute Genome Sequencing Center for Infectious Disease"/>
            <person name="Wu L."/>
            <person name="Ma J."/>
        </authorList>
    </citation>
    <scope>NUCLEOTIDE SEQUENCE [LARGE SCALE GENOMIC DNA]</scope>
    <source>
        <strain evidence="3">CCUG 62953</strain>
    </source>
</reference>
<keyword evidence="3" id="KW-1185">Reference proteome</keyword>
<dbReference type="Proteomes" id="UP001597135">
    <property type="component" value="Unassembled WGS sequence"/>
</dbReference>
<accession>A0ABW3ZH25</accession>
<evidence type="ECO:0000256" key="1">
    <source>
        <dbReference type="SAM" id="MobiDB-lite"/>
    </source>
</evidence>
<feature type="compositionally biased region" description="Basic residues" evidence="1">
    <location>
        <begin position="74"/>
        <end position="89"/>
    </location>
</feature>
<protein>
    <submittedName>
        <fullName evidence="2">Uncharacterized protein</fullName>
    </submittedName>
</protein>
<evidence type="ECO:0000313" key="3">
    <source>
        <dbReference type="Proteomes" id="UP001597135"/>
    </source>
</evidence>
<sequence length="89" mass="9859">MTDAIDPQGQIAEAYRIDGIDLADCRTIFLDWALVLPADTDPQHAITALLERHGTEDHPMTQVLREGLAAPDRKGRRGGWRARRGAPET</sequence>
<evidence type="ECO:0000313" key="2">
    <source>
        <dbReference type="EMBL" id="MFD1342330.1"/>
    </source>
</evidence>